<dbReference type="PANTHER" id="PTHR21229:SF1">
    <property type="entry name" value="GH17801P"/>
    <property type="match status" value="1"/>
</dbReference>
<dbReference type="GO" id="GO:0005829">
    <property type="term" value="C:cytosol"/>
    <property type="evidence" value="ECO:0007669"/>
    <property type="project" value="GOC"/>
</dbReference>
<evidence type="ECO:0000256" key="4">
    <source>
        <dbReference type="ARBA" id="ARBA00022989"/>
    </source>
</evidence>
<dbReference type="Pfam" id="PF06814">
    <property type="entry name" value="GOST_TM"/>
    <property type="match status" value="1"/>
</dbReference>
<name>A0A084VP20_ANOSI</name>
<evidence type="ECO:0000256" key="2">
    <source>
        <dbReference type="ARBA" id="ARBA00022692"/>
    </source>
</evidence>
<dbReference type="STRING" id="74873.A0A084VP20"/>
<accession>A0A084VP20</accession>
<keyword evidence="2 7" id="KW-0812">Transmembrane</keyword>
<dbReference type="GO" id="GO:0042147">
    <property type="term" value="P:retrograde transport, endosome to Golgi"/>
    <property type="evidence" value="ECO:0007669"/>
    <property type="project" value="TreeGrafter"/>
</dbReference>
<evidence type="ECO:0000259" key="8">
    <source>
        <dbReference type="Pfam" id="PF06814"/>
    </source>
</evidence>
<feature type="transmembrane region" description="Helical" evidence="7">
    <location>
        <begin position="12"/>
        <end position="29"/>
    </location>
</feature>
<feature type="transmembrane region" description="Helical" evidence="7">
    <location>
        <begin position="49"/>
        <end position="66"/>
    </location>
</feature>
<feature type="compositionally biased region" description="Polar residues" evidence="6">
    <location>
        <begin position="108"/>
        <end position="119"/>
    </location>
</feature>
<evidence type="ECO:0000313" key="10">
    <source>
        <dbReference type="EnsemblMetazoa" id="ASIC007404-PA"/>
    </source>
</evidence>
<dbReference type="EMBL" id="KE524999">
    <property type="protein sequence ID" value="KFB39714.1"/>
    <property type="molecule type" value="Genomic_DNA"/>
</dbReference>
<dbReference type="VEuPathDB" id="VectorBase:ASIC007404"/>
<gene>
    <name evidence="9" type="ORF">ZHAS_00007404</name>
</gene>
<dbReference type="InterPro" id="IPR053937">
    <property type="entry name" value="GOST_TM"/>
</dbReference>
<dbReference type="AlphaFoldDB" id="A0A084VP20"/>
<feature type="domain" description="GOST seven transmembrane" evidence="8">
    <location>
        <begin position="1"/>
        <end position="73"/>
    </location>
</feature>
<evidence type="ECO:0000256" key="7">
    <source>
        <dbReference type="SAM" id="Phobius"/>
    </source>
</evidence>
<feature type="region of interest" description="Disordered" evidence="6">
    <location>
        <begin position="100"/>
        <end position="125"/>
    </location>
</feature>
<evidence type="ECO:0000256" key="6">
    <source>
        <dbReference type="SAM" id="MobiDB-lite"/>
    </source>
</evidence>
<keyword evidence="3" id="KW-0732">Signal</keyword>
<protein>
    <submittedName>
        <fullName evidence="9">AGAP007934-PA-like protein</fullName>
    </submittedName>
</protein>
<dbReference type="GO" id="GO:0016020">
    <property type="term" value="C:membrane"/>
    <property type="evidence" value="ECO:0007669"/>
    <property type="project" value="UniProtKB-SubCell"/>
</dbReference>
<dbReference type="Proteomes" id="UP000030765">
    <property type="component" value="Unassembled WGS sequence"/>
</dbReference>
<evidence type="ECO:0000256" key="1">
    <source>
        <dbReference type="ARBA" id="ARBA00004141"/>
    </source>
</evidence>
<dbReference type="GO" id="GO:0005794">
    <property type="term" value="C:Golgi apparatus"/>
    <property type="evidence" value="ECO:0007669"/>
    <property type="project" value="TreeGrafter"/>
</dbReference>
<reference evidence="10" key="2">
    <citation type="submission" date="2020-05" db="UniProtKB">
        <authorList>
            <consortium name="EnsemblMetazoa"/>
        </authorList>
    </citation>
    <scope>IDENTIFICATION</scope>
</reference>
<reference evidence="9 11" key="1">
    <citation type="journal article" date="2014" name="BMC Genomics">
        <title>Genome sequence of Anopheles sinensis provides insight into genetics basis of mosquito competence for malaria parasites.</title>
        <authorList>
            <person name="Zhou D."/>
            <person name="Zhang D."/>
            <person name="Ding G."/>
            <person name="Shi L."/>
            <person name="Hou Q."/>
            <person name="Ye Y."/>
            <person name="Xu Y."/>
            <person name="Zhou H."/>
            <person name="Xiong C."/>
            <person name="Li S."/>
            <person name="Yu J."/>
            <person name="Hong S."/>
            <person name="Yu X."/>
            <person name="Zou P."/>
            <person name="Chen C."/>
            <person name="Chang X."/>
            <person name="Wang W."/>
            <person name="Lv Y."/>
            <person name="Sun Y."/>
            <person name="Ma L."/>
            <person name="Shen B."/>
            <person name="Zhu C."/>
        </authorList>
    </citation>
    <scope>NUCLEOTIDE SEQUENCE [LARGE SCALE GENOMIC DNA]</scope>
</reference>
<organism evidence="9">
    <name type="scientific">Anopheles sinensis</name>
    <name type="common">Mosquito</name>
    <dbReference type="NCBI Taxonomy" id="74873"/>
    <lineage>
        <taxon>Eukaryota</taxon>
        <taxon>Metazoa</taxon>
        <taxon>Ecdysozoa</taxon>
        <taxon>Arthropoda</taxon>
        <taxon>Hexapoda</taxon>
        <taxon>Insecta</taxon>
        <taxon>Pterygota</taxon>
        <taxon>Neoptera</taxon>
        <taxon>Endopterygota</taxon>
        <taxon>Diptera</taxon>
        <taxon>Nematocera</taxon>
        <taxon>Culicoidea</taxon>
        <taxon>Culicidae</taxon>
        <taxon>Anophelinae</taxon>
        <taxon>Anopheles</taxon>
    </lineage>
</organism>
<keyword evidence="11" id="KW-1185">Reference proteome</keyword>
<proteinExistence type="predicted"/>
<evidence type="ECO:0000313" key="11">
    <source>
        <dbReference type="Proteomes" id="UP000030765"/>
    </source>
</evidence>
<dbReference type="InterPro" id="IPR009637">
    <property type="entry name" value="GPR107/GPR108-like"/>
</dbReference>
<dbReference type="EnsemblMetazoa" id="ASIC007404-RA">
    <property type="protein sequence ID" value="ASIC007404-PA"/>
    <property type="gene ID" value="ASIC007404"/>
</dbReference>
<dbReference type="PANTHER" id="PTHR21229">
    <property type="entry name" value="LUNG SEVEN TRANSMEMBRANE RECEPTOR"/>
    <property type="match status" value="1"/>
</dbReference>
<keyword evidence="4 7" id="KW-1133">Transmembrane helix</keyword>
<dbReference type="EMBL" id="ATLV01014966">
    <property type="status" value="NOT_ANNOTATED_CDS"/>
    <property type="molecule type" value="Genomic_DNA"/>
</dbReference>
<keyword evidence="5 7" id="KW-0472">Membrane</keyword>
<evidence type="ECO:0000256" key="3">
    <source>
        <dbReference type="ARBA" id="ARBA00022729"/>
    </source>
</evidence>
<sequence length="162" mass="18744">MVKLSLYRHFTNTLIFAVLASVVFMLYSIKVHRFAECLTDWKELWVDDAFWHVLFSTLLLVIMILWRPTNNNQRYAFTPLLDNPEDEDDEEEDQFVSDAYGVKMRGARSNSPKPNAKSPTTDEENLRWVEDNIPAAIADAALPVLDSDEEIINTKFEVSKMQ</sequence>
<dbReference type="OrthoDB" id="19932at2759"/>
<evidence type="ECO:0000313" key="9">
    <source>
        <dbReference type="EMBL" id="KFB39714.1"/>
    </source>
</evidence>
<comment type="subcellular location">
    <subcellularLocation>
        <location evidence="1">Membrane</location>
        <topology evidence="1">Multi-pass membrane protein</topology>
    </subcellularLocation>
</comment>
<dbReference type="OMA" id="PAREMWI"/>
<evidence type="ECO:0000256" key="5">
    <source>
        <dbReference type="ARBA" id="ARBA00023136"/>
    </source>
</evidence>